<dbReference type="PANTHER" id="PTHR25465">
    <property type="entry name" value="B-BOX DOMAIN CONTAINING"/>
    <property type="match status" value="1"/>
</dbReference>
<keyword evidence="7" id="KW-1185">Reference proteome</keyword>
<dbReference type="InterPro" id="IPR013320">
    <property type="entry name" value="ConA-like_dom_sf"/>
</dbReference>
<dbReference type="PANTHER" id="PTHR25465:SF5">
    <property type="entry name" value="E3 UBIQUITIN_ISG15 LIGASE TRIM25-RELATED"/>
    <property type="match status" value="1"/>
</dbReference>
<dbReference type="CDD" id="cd16040">
    <property type="entry name" value="SPRY_PRY_SNTX"/>
    <property type="match status" value="1"/>
</dbReference>
<gene>
    <name evidence="6" type="ORF">COCON_G00233100</name>
</gene>
<evidence type="ECO:0000256" key="4">
    <source>
        <dbReference type="SAM" id="MobiDB-lite"/>
    </source>
</evidence>
<comment type="caution">
    <text evidence="6">The sequence shown here is derived from an EMBL/GenBank/DDBJ whole genome shotgun (WGS) entry which is preliminary data.</text>
</comment>
<evidence type="ECO:0000256" key="2">
    <source>
        <dbReference type="ARBA" id="ARBA00022771"/>
    </source>
</evidence>
<evidence type="ECO:0000259" key="5">
    <source>
        <dbReference type="PROSITE" id="PS50188"/>
    </source>
</evidence>
<evidence type="ECO:0000313" key="6">
    <source>
        <dbReference type="EMBL" id="KAJ8250094.1"/>
    </source>
</evidence>
<protein>
    <recommendedName>
        <fullName evidence="5">B30.2/SPRY domain-containing protein</fullName>
    </recommendedName>
</protein>
<dbReference type="EMBL" id="JAFJMO010000019">
    <property type="protein sequence ID" value="KAJ8250094.1"/>
    <property type="molecule type" value="Genomic_DNA"/>
</dbReference>
<dbReference type="InterPro" id="IPR003877">
    <property type="entry name" value="SPRY_dom"/>
</dbReference>
<reference evidence="6" key="1">
    <citation type="journal article" date="2023" name="Science">
        <title>Genome structures resolve the early diversification of teleost fishes.</title>
        <authorList>
            <person name="Parey E."/>
            <person name="Louis A."/>
            <person name="Montfort J."/>
            <person name="Bouchez O."/>
            <person name="Roques C."/>
            <person name="Iampietro C."/>
            <person name="Lluch J."/>
            <person name="Castinel A."/>
            <person name="Donnadieu C."/>
            <person name="Desvignes T."/>
            <person name="Floi Bucao C."/>
            <person name="Jouanno E."/>
            <person name="Wen M."/>
            <person name="Mejri S."/>
            <person name="Dirks R."/>
            <person name="Jansen H."/>
            <person name="Henkel C."/>
            <person name="Chen W.J."/>
            <person name="Zahm M."/>
            <person name="Cabau C."/>
            <person name="Klopp C."/>
            <person name="Thompson A.W."/>
            <person name="Robinson-Rechavi M."/>
            <person name="Braasch I."/>
            <person name="Lecointre G."/>
            <person name="Bobe J."/>
            <person name="Postlethwait J.H."/>
            <person name="Berthelot C."/>
            <person name="Roest Crollius H."/>
            <person name="Guiguen Y."/>
        </authorList>
    </citation>
    <scope>NUCLEOTIDE SEQUENCE</scope>
    <source>
        <strain evidence="6">Concon-B</strain>
    </source>
</reference>
<dbReference type="InterPro" id="IPR032675">
    <property type="entry name" value="LRR_dom_sf"/>
</dbReference>
<keyword evidence="2" id="KW-0863">Zinc-finger</keyword>
<accession>A0A9Q1CVM9</accession>
<evidence type="ECO:0000256" key="1">
    <source>
        <dbReference type="ARBA" id="ARBA00022723"/>
    </source>
</evidence>
<dbReference type="Proteomes" id="UP001152803">
    <property type="component" value="Unassembled WGS sequence"/>
</dbReference>
<dbReference type="Gene3D" id="2.60.120.920">
    <property type="match status" value="1"/>
</dbReference>
<dbReference type="AlphaFoldDB" id="A0A9Q1CVM9"/>
<keyword evidence="1" id="KW-0479">Metal-binding</keyword>
<dbReference type="GO" id="GO:0005737">
    <property type="term" value="C:cytoplasm"/>
    <property type="evidence" value="ECO:0007669"/>
    <property type="project" value="UniProtKB-ARBA"/>
</dbReference>
<organism evidence="6 7">
    <name type="scientific">Conger conger</name>
    <name type="common">Conger eel</name>
    <name type="synonym">Muraena conger</name>
    <dbReference type="NCBI Taxonomy" id="82655"/>
    <lineage>
        <taxon>Eukaryota</taxon>
        <taxon>Metazoa</taxon>
        <taxon>Chordata</taxon>
        <taxon>Craniata</taxon>
        <taxon>Vertebrata</taxon>
        <taxon>Euteleostomi</taxon>
        <taxon>Actinopterygii</taxon>
        <taxon>Neopterygii</taxon>
        <taxon>Teleostei</taxon>
        <taxon>Anguilliformes</taxon>
        <taxon>Congridae</taxon>
        <taxon>Conger</taxon>
    </lineage>
</organism>
<dbReference type="PROSITE" id="PS50188">
    <property type="entry name" value="B302_SPRY"/>
    <property type="match status" value="1"/>
</dbReference>
<dbReference type="SUPFAM" id="SSF52047">
    <property type="entry name" value="RNI-like"/>
    <property type="match status" value="1"/>
</dbReference>
<dbReference type="SUPFAM" id="SSF49899">
    <property type="entry name" value="Concanavalin A-like lectins/glucanases"/>
    <property type="match status" value="1"/>
</dbReference>
<dbReference type="GO" id="GO:0008270">
    <property type="term" value="F:zinc ion binding"/>
    <property type="evidence" value="ECO:0007669"/>
    <property type="project" value="UniProtKB-KW"/>
</dbReference>
<keyword evidence="3" id="KW-0862">Zinc</keyword>
<name>A0A9Q1CVM9_CONCO</name>
<evidence type="ECO:0000313" key="7">
    <source>
        <dbReference type="Proteomes" id="UP001152803"/>
    </source>
</evidence>
<evidence type="ECO:0000256" key="3">
    <source>
        <dbReference type="ARBA" id="ARBA00022833"/>
    </source>
</evidence>
<sequence length="323" mass="35502">MCCKVCDTHSSVSLCECAVRCVCSSLCRLSGCRVTQRGCDSLASALCSNPSHLRELDLRYNHPGDSGVRVLSAAKLDTLTLLVEHGGENRIKPGPRKYGCRLTLDPNTANRKLSLSEGNRKVTNTPGREEPYFYHPERFESEPQVLCRESVCERCYWEAECSVSEGGGVNITVTYKGISRKGEGYDCVFGGNKNSWSLWCSKRSYSVRHNNNRTDLPAPSPYHRAGVCDDGAGAGVCVYRVGVCVDRPAGTLSFYSVSDSDTLTLLHTFHTHFTQHSPLCAGFYVGRAAQCPSANWSRDTHTPPPHTHTHSVAPHGEREAERA</sequence>
<dbReference type="PRINTS" id="PR01407">
    <property type="entry name" value="BUTYPHLNCDUF"/>
</dbReference>
<dbReference type="InterPro" id="IPR003879">
    <property type="entry name" value="Butyrophylin_SPRY"/>
</dbReference>
<dbReference type="Pfam" id="PF00622">
    <property type="entry name" value="SPRY"/>
    <property type="match status" value="1"/>
</dbReference>
<dbReference type="InterPro" id="IPR001870">
    <property type="entry name" value="B30.2/SPRY"/>
</dbReference>
<dbReference type="InterPro" id="IPR043136">
    <property type="entry name" value="B30.2/SPRY_sf"/>
</dbReference>
<dbReference type="Gene3D" id="3.80.10.10">
    <property type="entry name" value="Ribonuclease Inhibitor"/>
    <property type="match status" value="1"/>
</dbReference>
<proteinExistence type="predicted"/>
<feature type="domain" description="B30.2/SPRY" evidence="5">
    <location>
        <begin position="82"/>
        <end position="301"/>
    </location>
</feature>
<dbReference type="InterPro" id="IPR051051">
    <property type="entry name" value="E3_ubiq-ligase_TRIM/RNF"/>
</dbReference>
<dbReference type="InterPro" id="IPR006574">
    <property type="entry name" value="PRY"/>
</dbReference>
<feature type="region of interest" description="Disordered" evidence="4">
    <location>
        <begin position="294"/>
        <end position="323"/>
    </location>
</feature>
<dbReference type="SMART" id="SM00589">
    <property type="entry name" value="PRY"/>
    <property type="match status" value="1"/>
</dbReference>
<dbReference type="Pfam" id="PF13765">
    <property type="entry name" value="PRY"/>
    <property type="match status" value="1"/>
</dbReference>
<feature type="non-terminal residue" evidence="6">
    <location>
        <position position="1"/>
    </location>
</feature>